<dbReference type="Gene3D" id="3.80.10.10">
    <property type="entry name" value="Ribonuclease Inhibitor"/>
    <property type="match status" value="1"/>
</dbReference>
<dbReference type="RefSeq" id="WP_145389232.1">
    <property type="nucleotide sequence ID" value="NZ_CP037423.1"/>
</dbReference>
<dbReference type="InterPro" id="IPR032675">
    <property type="entry name" value="LRR_dom_sf"/>
</dbReference>
<organism evidence="2 3">
    <name type="scientific">Stieleria neptunia</name>
    <dbReference type="NCBI Taxonomy" id="2527979"/>
    <lineage>
        <taxon>Bacteria</taxon>
        <taxon>Pseudomonadati</taxon>
        <taxon>Planctomycetota</taxon>
        <taxon>Planctomycetia</taxon>
        <taxon>Pirellulales</taxon>
        <taxon>Pirellulaceae</taxon>
        <taxon>Stieleria</taxon>
    </lineage>
</organism>
<sequence precursor="true">MRFRSFLLGLLFLIGCQPSSWTAEPDVGSLPWPPRDQRTVSIDNPAAAVLLSSNREASDSGWISRSVRVPAGQPLPIKASWTDDGRLLAELGDRTQVIAVRVNWTGSGDQAKLQNPLSSMSAQEIAGLWGVLLDAWSEEIEQQLTAIDCEKALLTVAQDWRRGTTNPLPPLPRHLRYLRVLFNSSEGQITEMGRLKSLTDLRYFELNGYPKLTFDFNLVSNCQKLESLTVRGHQLANTGSLSSLSALRHLDLSDQREHLRDVGFVANLDRLETLDVSMSAVANLDSLAGLEHLKWVNADATWVERLPEKLALRVLRVQSTRLSDQQVSEFAKANPQCLIMHRWGDSLRNMVGDATRLVIRTHHFAADSNTSSPKILFESHDPAEIRELVEGIRIDESQSGFHCMCGGDPFLDFSLNDEKLTTVGFHHGRSLRWRQGWWGDGMLTDRSGQFLVEWLDDHGVSGPADEIRQAQQQQRAANRKIERAVSGLPEDLAQAFAERSENFGERLRTNFPSTADQINALLRILGTDNNSWTQLDWIEQFADAELNQYDKDELALAVESALRGEDRRARRGAARYWRSWRSALETWTPENANDLRHAVVDVMQDSHYYPLRQDAQRYVQSFRNDFSDGACLEIVKRGLVDQHPSVRRSAMLTAGALGLDSVADHLMRVLRGEATAREGLPNVPDDETVDVNEGFDNVAGKRSEPEVAALALGYLHHTPAARVISQKTETSPMYEVALAMLGDHQKLKPSHFRLKETNVALQLAAVRVVMDTRGAHGLKWATEYQQSEYWWEEETVAAWLSQMLVAEQAPGADMLINCSDLETVAQWYQQHGTDFLDQFSLSHGGANGGPE</sequence>
<dbReference type="EMBL" id="CP037423">
    <property type="protein sequence ID" value="QDV44999.1"/>
    <property type="molecule type" value="Genomic_DNA"/>
</dbReference>
<keyword evidence="3" id="KW-1185">Reference proteome</keyword>
<feature type="signal peptide" evidence="1">
    <location>
        <begin position="1"/>
        <end position="22"/>
    </location>
</feature>
<dbReference type="SUPFAM" id="SSF52058">
    <property type="entry name" value="L domain-like"/>
    <property type="match status" value="1"/>
</dbReference>
<keyword evidence="1" id="KW-0732">Signal</keyword>
<dbReference type="PROSITE" id="PS51257">
    <property type="entry name" value="PROKAR_LIPOPROTEIN"/>
    <property type="match status" value="1"/>
</dbReference>
<dbReference type="Proteomes" id="UP000319004">
    <property type="component" value="Chromosome"/>
</dbReference>
<proteinExistence type="predicted"/>
<evidence type="ECO:0000313" key="3">
    <source>
        <dbReference type="Proteomes" id="UP000319004"/>
    </source>
</evidence>
<dbReference type="KEGG" id="snep:Enr13x_48720"/>
<dbReference type="SUPFAM" id="SSF48371">
    <property type="entry name" value="ARM repeat"/>
    <property type="match status" value="1"/>
</dbReference>
<dbReference type="OrthoDB" id="175005at2"/>
<reference evidence="2 3" key="1">
    <citation type="submission" date="2019-03" db="EMBL/GenBank/DDBJ databases">
        <title>Deep-cultivation of Planctomycetes and their phenomic and genomic characterization uncovers novel biology.</title>
        <authorList>
            <person name="Wiegand S."/>
            <person name="Jogler M."/>
            <person name="Boedeker C."/>
            <person name="Pinto D."/>
            <person name="Vollmers J."/>
            <person name="Rivas-Marin E."/>
            <person name="Kohn T."/>
            <person name="Peeters S.H."/>
            <person name="Heuer A."/>
            <person name="Rast P."/>
            <person name="Oberbeckmann S."/>
            <person name="Bunk B."/>
            <person name="Jeske O."/>
            <person name="Meyerdierks A."/>
            <person name="Storesund J.E."/>
            <person name="Kallscheuer N."/>
            <person name="Luecker S."/>
            <person name="Lage O.M."/>
            <person name="Pohl T."/>
            <person name="Merkel B.J."/>
            <person name="Hornburger P."/>
            <person name="Mueller R.-W."/>
            <person name="Bruemmer F."/>
            <person name="Labrenz M."/>
            <person name="Spormann A.M."/>
            <person name="Op den Camp H."/>
            <person name="Overmann J."/>
            <person name="Amann R."/>
            <person name="Jetten M.S.M."/>
            <person name="Mascher T."/>
            <person name="Medema M.H."/>
            <person name="Devos D.P."/>
            <person name="Kaster A.-K."/>
            <person name="Ovreas L."/>
            <person name="Rohde M."/>
            <person name="Galperin M.Y."/>
            <person name="Jogler C."/>
        </authorList>
    </citation>
    <scope>NUCLEOTIDE SEQUENCE [LARGE SCALE GENOMIC DNA]</scope>
    <source>
        <strain evidence="2 3">Enr13</strain>
    </source>
</reference>
<gene>
    <name evidence="2" type="ORF">Enr13x_48720</name>
</gene>
<protein>
    <submittedName>
        <fullName evidence="2">Leucine Rich repeats (2 copies)</fullName>
    </submittedName>
</protein>
<dbReference type="AlphaFoldDB" id="A0A518HVX3"/>
<feature type="chain" id="PRO_5021993187" evidence="1">
    <location>
        <begin position="23"/>
        <end position="851"/>
    </location>
</feature>
<accession>A0A518HVX3</accession>
<name>A0A518HVX3_9BACT</name>
<evidence type="ECO:0000313" key="2">
    <source>
        <dbReference type="EMBL" id="QDV44999.1"/>
    </source>
</evidence>
<dbReference type="InterPro" id="IPR016024">
    <property type="entry name" value="ARM-type_fold"/>
</dbReference>
<evidence type="ECO:0000256" key="1">
    <source>
        <dbReference type="SAM" id="SignalP"/>
    </source>
</evidence>